<dbReference type="PANTHER" id="PTHR30061">
    <property type="entry name" value="MALTOSE-BINDING PERIPLASMIC PROTEIN"/>
    <property type="match status" value="1"/>
</dbReference>
<dbReference type="EMBL" id="JAROCA020000001">
    <property type="protein sequence ID" value="MDY0404870.1"/>
    <property type="molecule type" value="Genomic_DNA"/>
</dbReference>
<accession>A0ABU5CF78</accession>
<proteinExistence type="inferred from homology"/>
<comment type="similarity">
    <text evidence="1">Belongs to the bacterial solute-binding protein 1 family.</text>
</comment>
<dbReference type="Gene3D" id="3.40.190.10">
    <property type="entry name" value="Periplasmic binding protein-like II"/>
    <property type="match status" value="2"/>
</dbReference>
<evidence type="ECO:0000256" key="1">
    <source>
        <dbReference type="ARBA" id="ARBA00008520"/>
    </source>
</evidence>
<evidence type="ECO:0000256" key="3">
    <source>
        <dbReference type="ARBA" id="ARBA00022729"/>
    </source>
</evidence>
<dbReference type="InterPro" id="IPR006059">
    <property type="entry name" value="SBP"/>
</dbReference>
<keyword evidence="3" id="KW-0732">Signal</keyword>
<dbReference type="PANTHER" id="PTHR30061:SF50">
    <property type="entry name" value="MALTOSE_MALTODEXTRIN-BINDING PERIPLASMIC PROTEIN"/>
    <property type="match status" value="1"/>
</dbReference>
<gene>
    <name evidence="4" type="ORF">P5G51_005165</name>
</gene>
<sequence>MLLLIVLLAACGGNSDAGADGDKKDSGDDSGSDKQVTLTYARGVDTRNSTDKLIKAFEEKHPNIKIKYQEMPSDSGEQHDQYVTAFSAKSSEIDVFDADVIWPAEFAQANYVLDLDRFIEADDIDMDAYFPGPVKAGNFNGKQWAMPKFIDAGVLFYRSDIVKNPPKTWDELIDQASKLQGKKGTKYGYLMQASQYEGLVTNAIEFIGAYGGAILDEDQNVVVDSPETVKAIEKMQKVVGSDFVPGNILNFTEIETESSFIEGNAVFARNWPYLQNSANDKEKSKIAGNVDFTTIPAGDNGSASALGGWMSMINRNTKHPKEAWEFVKFMTGPEGQKITAVEGGSAPTLPDLYDDEEVQESGVLFGDPDFVEVLNNAIPRPVSPIYQKISDIMQIELSKALTGDISAKEAASNMQKEIEKAMKD</sequence>
<dbReference type="CDD" id="cd14750">
    <property type="entry name" value="PBP2_TMBP"/>
    <property type="match status" value="1"/>
</dbReference>
<evidence type="ECO:0000256" key="2">
    <source>
        <dbReference type="ARBA" id="ARBA00022448"/>
    </source>
</evidence>
<name>A0ABU5CF78_9BACI</name>
<dbReference type="Proteomes" id="UP001228376">
    <property type="component" value="Unassembled WGS sequence"/>
</dbReference>
<evidence type="ECO:0000313" key="4">
    <source>
        <dbReference type="EMBL" id="MDY0404870.1"/>
    </source>
</evidence>
<keyword evidence="2" id="KW-0813">Transport</keyword>
<dbReference type="Pfam" id="PF01547">
    <property type="entry name" value="SBP_bac_1"/>
    <property type="match status" value="1"/>
</dbReference>
<evidence type="ECO:0000313" key="5">
    <source>
        <dbReference type="Proteomes" id="UP001228376"/>
    </source>
</evidence>
<organism evidence="4 5">
    <name type="scientific">Tigheibacillus jepli</name>
    <dbReference type="NCBI Taxonomy" id="3035914"/>
    <lineage>
        <taxon>Bacteria</taxon>
        <taxon>Bacillati</taxon>
        <taxon>Bacillota</taxon>
        <taxon>Bacilli</taxon>
        <taxon>Bacillales</taxon>
        <taxon>Bacillaceae</taxon>
        <taxon>Tigheibacillus</taxon>
    </lineage>
</organism>
<comment type="caution">
    <text evidence="4">The sequence shown here is derived from an EMBL/GenBank/DDBJ whole genome shotgun (WGS) entry which is preliminary data.</text>
</comment>
<protein>
    <submittedName>
        <fullName evidence="4">ABC transporter substrate-binding protein</fullName>
    </submittedName>
</protein>
<dbReference type="SUPFAM" id="SSF53850">
    <property type="entry name" value="Periplasmic binding protein-like II"/>
    <property type="match status" value="1"/>
</dbReference>
<reference evidence="4 5" key="1">
    <citation type="submission" date="2023-10" db="EMBL/GenBank/DDBJ databases">
        <title>179-bfca-hs.</title>
        <authorList>
            <person name="Miliotis G."/>
            <person name="Sengupta P."/>
            <person name="Hameed A."/>
            <person name="Chuvochina M."/>
            <person name="Mcdonagh F."/>
            <person name="Simpson A.C."/>
            <person name="Singh N.K."/>
            <person name="Rekha P.D."/>
            <person name="Raman K."/>
            <person name="Hugenholtz P."/>
            <person name="Venkateswaran K."/>
        </authorList>
    </citation>
    <scope>NUCLEOTIDE SEQUENCE [LARGE SCALE GENOMIC DNA]</scope>
    <source>
        <strain evidence="4 5">179-BFC-A-HS</strain>
    </source>
</reference>
<keyword evidence="5" id="KW-1185">Reference proteome</keyword>